<proteinExistence type="predicted"/>
<organism evidence="2 3">
    <name type="scientific">Aquibacillus halophilus</name>
    <dbReference type="NCBI Taxonomy" id="930132"/>
    <lineage>
        <taxon>Bacteria</taxon>
        <taxon>Bacillati</taxon>
        <taxon>Bacillota</taxon>
        <taxon>Bacilli</taxon>
        <taxon>Bacillales</taxon>
        <taxon>Bacillaceae</taxon>
        <taxon>Aquibacillus</taxon>
    </lineage>
</organism>
<dbReference type="OrthoDB" id="2429151at2"/>
<keyword evidence="1" id="KW-0812">Transmembrane</keyword>
<dbReference type="AlphaFoldDB" id="A0A6A8DJ58"/>
<evidence type="ECO:0000256" key="1">
    <source>
        <dbReference type="SAM" id="Phobius"/>
    </source>
</evidence>
<name>A0A6A8DJ58_9BACI</name>
<feature type="transmembrane region" description="Helical" evidence="1">
    <location>
        <begin position="57"/>
        <end position="81"/>
    </location>
</feature>
<dbReference type="EMBL" id="WJNG01000016">
    <property type="protein sequence ID" value="MRH44506.1"/>
    <property type="molecule type" value="Genomic_DNA"/>
</dbReference>
<dbReference type="Proteomes" id="UP000799092">
    <property type="component" value="Unassembled WGS sequence"/>
</dbReference>
<reference evidence="2" key="1">
    <citation type="submission" date="2019-11" db="EMBL/GenBank/DDBJ databases">
        <authorList>
            <person name="Li J."/>
        </authorList>
    </citation>
    <scope>NUCLEOTIDE SEQUENCE</scope>
    <source>
        <strain evidence="2">B6B</strain>
    </source>
</reference>
<keyword evidence="3" id="KW-1185">Reference proteome</keyword>
<comment type="caution">
    <text evidence="2">The sequence shown here is derived from an EMBL/GenBank/DDBJ whole genome shotgun (WGS) entry which is preliminary data.</text>
</comment>
<evidence type="ECO:0000313" key="3">
    <source>
        <dbReference type="Proteomes" id="UP000799092"/>
    </source>
</evidence>
<protein>
    <submittedName>
        <fullName evidence="2">Uncharacterized protein</fullName>
    </submittedName>
</protein>
<keyword evidence="1" id="KW-1133">Transmembrane helix</keyword>
<accession>A0A6A8DJ58</accession>
<feature type="transmembrane region" description="Helical" evidence="1">
    <location>
        <begin position="9"/>
        <end position="30"/>
    </location>
</feature>
<gene>
    <name evidence="2" type="ORF">GH741_17820</name>
</gene>
<sequence length="92" mass="10157">MTREKLRGVIYLGTFIGIIGLIALFSSVYFGSSLASTWLSNQGSADTSTYLVILESYINIFLVVGGILMGFGLFLVVFTYFKLHNCNKEDLS</sequence>
<keyword evidence="1" id="KW-0472">Membrane</keyword>
<dbReference type="RefSeq" id="WP_153738119.1">
    <property type="nucleotide sequence ID" value="NZ_WJNG01000016.1"/>
</dbReference>
<evidence type="ECO:0000313" key="2">
    <source>
        <dbReference type="EMBL" id="MRH44506.1"/>
    </source>
</evidence>